<dbReference type="GO" id="GO:0004175">
    <property type="term" value="F:endopeptidase activity"/>
    <property type="evidence" value="ECO:0007669"/>
    <property type="project" value="UniProtKB-ARBA"/>
</dbReference>
<feature type="transmembrane region" description="Helical" evidence="1">
    <location>
        <begin position="177"/>
        <end position="196"/>
    </location>
</feature>
<dbReference type="EMBL" id="MQWA01000001">
    <property type="protein sequence ID" value="PQJ29050.1"/>
    <property type="molecule type" value="Genomic_DNA"/>
</dbReference>
<keyword evidence="1" id="KW-1133">Transmembrane helix</keyword>
<evidence type="ECO:0000256" key="1">
    <source>
        <dbReference type="SAM" id="Phobius"/>
    </source>
</evidence>
<dbReference type="RefSeq" id="WP_105043543.1">
    <property type="nucleotide sequence ID" value="NZ_MQWA01000001.1"/>
</dbReference>
<dbReference type="OrthoDB" id="185246at2"/>
<keyword evidence="4" id="KW-1185">Reference proteome</keyword>
<dbReference type="Proteomes" id="UP000239907">
    <property type="component" value="Unassembled WGS sequence"/>
</dbReference>
<feature type="transmembrane region" description="Helical" evidence="1">
    <location>
        <begin position="146"/>
        <end position="165"/>
    </location>
</feature>
<reference evidence="3 4" key="1">
    <citation type="submission" date="2016-12" db="EMBL/GenBank/DDBJ databases">
        <title>Study of bacterial adaptation to deep sea.</title>
        <authorList>
            <person name="Song J."/>
            <person name="Yoshizawa S."/>
            <person name="Kogure K."/>
        </authorList>
    </citation>
    <scope>NUCLEOTIDE SEQUENCE [LARGE SCALE GENOMIC DNA]</scope>
    <source>
        <strain evidence="3 4">SAORIC-165</strain>
    </source>
</reference>
<keyword evidence="1" id="KW-0472">Membrane</keyword>
<gene>
    <name evidence="3" type="ORF">BSZ32_11485</name>
</gene>
<dbReference type="PANTHER" id="PTHR39430">
    <property type="entry name" value="MEMBRANE-ASSOCIATED PROTEASE-RELATED"/>
    <property type="match status" value="1"/>
</dbReference>
<feature type="transmembrane region" description="Helical" evidence="1">
    <location>
        <begin position="216"/>
        <end position="240"/>
    </location>
</feature>
<feature type="transmembrane region" description="Helical" evidence="1">
    <location>
        <begin position="290"/>
        <end position="311"/>
    </location>
</feature>
<sequence length="321" mass="35694">MARLFQHELVKLFLFILCSFLGAALVAPHLYAWGKDLAAEAAVSELSAPMEWLANKCDRAKFSRYFNRGLMGCALLFLYPLIRSLKSKDKIEIKPPLKQRLNPGSQGWKDLLVGILFSAGFLTFLVGLLYLLGWVKTSDNFVFAKAFQKAIIPAVIVALLEEWLFRGVLYGVLMRKLNAVQTIIGLSLFFAAVHFLSPPKGIAVADPRSMMAGFEMLGLIGQKFLAASSFFGVFLTLFVVGTTLAYTRYKTGKLWLAIGLHAGWVFSLKFTNKLTDPVGESQRLLYNDSLMDGVLPLVTLLITGLSLTFYLRSRKLCATQD</sequence>
<evidence type="ECO:0000313" key="3">
    <source>
        <dbReference type="EMBL" id="PQJ29050.1"/>
    </source>
</evidence>
<accession>A0A2S7U3A0</accession>
<protein>
    <recommendedName>
        <fullName evidence="2">CAAX prenyl protease 2/Lysostaphin resistance protein A-like domain-containing protein</fullName>
    </recommendedName>
</protein>
<dbReference type="Pfam" id="PF02517">
    <property type="entry name" value="Rce1-like"/>
    <property type="match status" value="1"/>
</dbReference>
<keyword evidence="1" id="KW-0812">Transmembrane</keyword>
<comment type="caution">
    <text evidence="3">The sequence shown here is derived from an EMBL/GenBank/DDBJ whole genome shotgun (WGS) entry which is preliminary data.</text>
</comment>
<feature type="domain" description="CAAX prenyl protease 2/Lysostaphin resistance protein A-like" evidence="2">
    <location>
        <begin position="150"/>
        <end position="266"/>
    </location>
</feature>
<evidence type="ECO:0000259" key="2">
    <source>
        <dbReference type="Pfam" id="PF02517"/>
    </source>
</evidence>
<feature type="transmembrane region" description="Helical" evidence="1">
    <location>
        <begin position="252"/>
        <end position="270"/>
    </location>
</feature>
<feature type="transmembrane region" description="Helical" evidence="1">
    <location>
        <begin position="65"/>
        <end position="82"/>
    </location>
</feature>
<dbReference type="InterPro" id="IPR003675">
    <property type="entry name" value="Rce1/LyrA-like_dom"/>
</dbReference>
<dbReference type="PANTHER" id="PTHR39430:SF1">
    <property type="entry name" value="PROTEASE"/>
    <property type="match status" value="1"/>
</dbReference>
<dbReference type="AlphaFoldDB" id="A0A2S7U3A0"/>
<feature type="transmembrane region" description="Helical" evidence="1">
    <location>
        <begin position="111"/>
        <end position="134"/>
    </location>
</feature>
<evidence type="ECO:0000313" key="4">
    <source>
        <dbReference type="Proteomes" id="UP000239907"/>
    </source>
</evidence>
<name>A0A2S7U3A0_9BACT</name>
<proteinExistence type="predicted"/>
<dbReference type="GO" id="GO:0080120">
    <property type="term" value="P:CAAX-box protein maturation"/>
    <property type="evidence" value="ECO:0007669"/>
    <property type="project" value="UniProtKB-ARBA"/>
</dbReference>
<feature type="transmembrane region" description="Helical" evidence="1">
    <location>
        <begin position="12"/>
        <end position="31"/>
    </location>
</feature>
<organism evidence="3 4">
    <name type="scientific">Rubritalea profundi</name>
    <dbReference type="NCBI Taxonomy" id="1658618"/>
    <lineage>
        <taxon>Bacteria</taxon>
        <taxon>Pseudomonadati</taxon>
        <taxon>Verrucomicrobiota</taxon>
        <taxon>Verrucomicrobiia</taxon>
        <taxon>Verrucomicrobiales</taxon>
        <taxon>Rubritaleaceae</taxon>
        <taxon>Rubritalea</taxon>
    </lineage>
</organism>